<dbReference type="NCBIfam" id="NF033921">
    <property type="entry name" value="por_somb"/>
    <property type="match status" value="1"/>
</dbReference>
<dbReference type="PANTHER" id="PTHR43308">
    <property type="entry name" value="OUTER MEMBRANE PROTEIN ALPHA-RELATED"/>
    <property type="match status" value="1"/>
</dbReference>
<dbReference type="InterPro" id="IPR047684">
    <property type="entry name" value="Por_som-like"/>
</dbReference>
<dbReference type="RefSeq" id="WP_283752474.1">
    <property type="nucleotide sequence ID" value="NZ_JAQOSP010000032.1"/>
</dbReference>
<reference evidence="6 7" key="1">
    <citation type="submission" date="2023-01" db="EMBL/GenBank/DDBJ databases">
        <title>Novel diversity within Roseofilum (Cyanobacteria; Desertifilaceae) from marine benthic mats with descriptions of four novel species.</title>
        <authorList>
            <person name="Wang Y."/>
            <person name="Berthold D.E."/>
            <person name="Hu J."/>
            <person name="Lefler F.W."/>
            <person name="Laughinghouse H.D. IV."/>
        </authorList>
    </citation>
    <scope>NUCLEOTIDE SEQUENCE [LARGE SCALE GENOMIC DNA]</scope>
    <source>
        <strain evidence="6 7">BLCC-M154</strain>
    </source>
</reference>
<evidence type="ECO:0000256" key="1">
    <source>
        <dbReference type="ARBA" id="ARBA00008769"/>
    </source>
</evidence>
<dbReference type="InterPro" id="IPR007049">
    <property type="entry name" value="Carb-sel_porin_OprB"/>
</dbReference>
<dbReference type="PANTHER" id="PTHR43308:SF1">
    <property type="entry name" value="OUTER MEMBRANE PROTEIN ALPHA"/>
    <property type="match status" value="1"/>
</dbReference>
<evidence type="ECO:0000256" key="4">
    <source>
        <dbReference type="SAM" id="MobiDB-lite"/>
    </source>
</evidence>
<dbReference type="Gene3D" id="2.40.160.180">
    <property type="entry name" value="Carbohydrate-selective porin OprB"/>
    <property type="match status" value="1"/>
</dbReference>
<feature type="region of interest" description="Disordered" evidence="4">
    <location>
        <begin position="195"/>
        <end position="217"/>
    </location>
</feature>
<sequence>MKSKLLWKSISLTPALLGAALFVSGGSALAQSTETSNIDQIQKYSRGTRTSGSMGQVTSVSQLRDVRPTDWAFQALQSLVERYGCIAGYPDGTYRGNRAMTRYEFAAGVNACLDRINELIAAATANLVTREDLAVLQRLQEEFAAELATLRGRVDSLEARVDFLEEHQFSTTTKLNASAIFALSNAFGDERPLRGWGPDRRMIPGSTTTGGRRADADDNATFAGRVRLNFDTSFTGEDSLRTRLEAGNVNNTGNALGTTAARLAYETNTNSSFDVTILTYRFPYGGYFEDGTPKGRMQIGAIGQAPDDIIPTFSINSSDSGPISRFAQLAPIYNGGDAGITGIYYFTPRISLGYSYLAGDAEDPTEGRGLFNGSFQAMGQLSYEGDRFGIGFTYARDYVSGTARESVSSLSGPLNRGIGVLASDPFRKAGEAIAADSYAISAEWKISDRFVLNGWGQYTSAQDLDRQGRYRYDDADIWNWIVGFTFPDLGAEGNLGGLMVGMPPHVTGGSGEAPDTPIHLEAFYRLRLTDNISITPGFLAVFNPEGDSRNDTVYVGTIRTTFRF</sequence>
<protein>
    <submittedName>
        <fullName evidence="6">Iron uptake porin</fullName>
    </submittedName>
</protein>
<feature type="domain" description="SLH" evidence="5">
    <location>
        <begin position="59"/>
        <end position="123"/>
    </location>
</feature>
<dbReference type="Pfam" id="PF04966">
    <property type="entry name" value="OprB"/>
    <property type="match status" value="1"/>
</dbReference>
<organism evidence="6 7">
    <name type="scientific">Roseofilum acuticapitatum BLCC-M154</name>
    <dbReference type="NCBI Taxonomy" id="3022444"/>
    <lineage>
        <taxon>Bacteria</taxon>
        <taxon>Bacillati</taxon>
        <taxon>Cyanobacteriota</taxon>
        <taxon>Cyanophyceae</taxon>
        <taxon>Desertifilales</taxon>
        <taxon>Desertifilaceae</taxon>
        <taxon>Roseofilum</taxon>
        <taxon>Roseofilum acuticapitatum</taxon>
    </lineage>
</organism>
<evidence type="ECO:0000313" key="7">
    <source>
        <dbReference type="Proteomes" id="UP001235303"/>
    </source>
</evidence>
<dbReference type="PROSITE" id="PS51272">
    <property type="entry name" value="SLH"/>
    <property type="match status" value="1"/>
</dbReference>
<evidence type="ECO:0000313" key="6">
    <source>
        <dbReference type="EMBL" id="MDJ1168713.1"/>
    </source>
</evidence>
<keyword evidence="3" id="KW-0175">Coiled coil</keyword>
<evidence type="ECO:0000259" key="5">
    <source>
        <dbReference type="PROSITE" id="PS51272"/>
    </source>
</evidence>
<gene>
    <name evidence="6" type="ORF">PMG71_04670</name>
</gene>
<dbReference type="InterPro" id="IPR001119">
    <property type="entry name" value="SLH_dom"/>
</dbReference>
<dbReference type="Proteomes" id="UP001235303">
    <property type="component" value="Unassembled WGS sequence"/>
</dbReference>
<keyword evidence="7" id="KW-1185">Reference proteome</keyword>
<name>A0ABT7ARK6_9CYAN</name>
<accession>A0ABT7ARK6</accession>
<evidence type="ECO:0000256" key="3">
    <source>
        <dbReference type="SAM" id="Coils"/>
    </source>
</evidence>
<proteinExistence type="inferred from homology"/>
<feature type="signal peptide" evidence="2">
    <location>
        <begin position="1"/>
        <end position="30"/>
    </location>
</feature>
<comment type="caution">
    <text evidence="6">The sequence shown here is derived from an EMBL/GenBank/DDBJ whole genome shotgun (WGS) entry which is preliminary data.</text>
</comment>
<dbReference type="InterPro" id="IPR051465">
    <property type="entry name" value="Cell_Envelope_Struct_Comp"/>
</dbReference>
<feature type="chain" id="PRO_5044958690" evidence="2">
    <location>
        <begin position="31"/>
        <end position="564"/>
    </location>
</feature>
<keyword evidence="2" id="KW-0732">Signal</keyword>
<dbReference type="EMBL" id="JAQOSP010000032">
    <property type="protein sequence ID" value="MDJ1168713.1"/>
    <property type="molecule type" value="Genomic_DNA"/>
</dbReference>
<dbReference type="Pfam" id="PF00395">
    <property type="entry name" value="SLH"/>
    <property type="match status" value="1"/>
</dbReference>
<evidence type="ECO:0000256" key="2">
    <source>
        <dbReference type="RuleBase" id="RU363072"/>
    </source>
</evidence>
<dbReference type="InterPro" id="IPR038673">
    <property type="entry name" value="OprB_sf"/>
</dbReference>
<feature type="coiled-coil region" evidence="3">
    <location>
        <begin position="140"/>
        <end position="167"/>
    </location>
</feature>
<comment type="similarity">
    <text evidence="1 2">Belongs to the OprB family.</text>
</comment>